<dbReference type="InterPro" id="IPR020846">
    <property type="entry name" value="MFS_dom"/>
</dbReference>
<dbReference type="STRING" id="529709.PYCH_08100"/>
<dbReference type="GO" id="GO:0022857">
    <property type="term" value="F:transmembrane transporter activity"/>
    <property type="evidence" value="ECO:0007669"/>
    <property type="project" value="InterPro"/>
</dbReference>
<feature type="domain" description="Major facilitator superfamily (MFS) profile" evidence="2">
    <location>
        <begin position="8"/>
        <end position="369"/>
    </location>
</feature>
<feature type="transmembrane region" description="Helical" evidence="1">
    <location>
        <begin position="212"/>
        <end position="233"/>
    </location>
</feature>
<dbReference type="SUPFAM" id="SSF103473">
    <property type="entry name" value="MFS general substrate transporter"/>
    <property type="match status" value="1"/>
</dbReference>
<proteinExistence type="predicted"/>
<dbReference type="KEGG" id="pya:PYCH_08100"/>
<dbReference type="PANTHER" id="PTHR23530:SF1">
    <property type="entry name" value="PERMEASE, MAJOR FACILITATOR SUPERFAMILY-RELATED"/>
    <property type="match status" value="1"/>
</dbReference>
<dbReference type="Proteomes" id="UP000008386">
    <property type="component" value="Chromosome"/>
</dbReference>
<organism evidence="3 4">
    <name type="scientific">Pyrococcus yayanosii (strain CH1 / JCM 16557)</name>
    <dbReference type="NCBI Taxonomy" id="529709"/>
    <lineage>
        <taxon>Archaea</taxon>
        <taxon>Methanobacteriati</taxon>
        <taxon>Methanobacteriota</taxon>
        <taxon>Thermococci</taxon>
        <taxon>Thermococcales</taxon>
        <taxon>Thermococcaceae</taxon>
        <taxon>Pyrococcus</taxon>
    </lineage>
</organism>
<dbReference type="InterPro" id="IPR036259">
    <property type="entry name" value="MFS_trans_sf"/>
</dbReference>
<dbReference type="RefSeq" id="WP_013905552.1">
    <property type="nucleotide sequence ID" value="NC_015680.1"/>
</dbReference>
<keyword evidence="1" id="KW-0472">Membrane</keyword>
<feature type="transmembrane region" description="Helical" evidence="1">
    <location>
        <begin position="338"/>
        <end position="358"/>
    </location>
</feature>
<dbReference type="Gene3D" id="1.20.1250.20">
    <property type="entry name" value="MFS general substrate transporter like domains"/>
    <property type="match status" value="1"/>
</dbReference>
<keyword evidence="4" id="KW-1185">Reference proteome</keyword>
<dbReference type="GeneID" id="10837385"/>
<evidence type="ECO:0000313" key="3">
    <source>
        <dbReference type="EMBL" id="AEH24495.1"/>
    </source>
</evidence>
<dbReference type="InterPro" id="IPR011701">
    <property type="entry name" value="MFS"/>
</dbReference>
<gene>
    <name evidence="3" type="ordered locus">PYCH_08100</name>
</gene>
<feature type="transmembrane region" description="Helical" evidence="1">
    <location>
        <begin position="245"/>
        <end position="263"/>
    </location>
</feature>
<dbReference type="OrthoDB" id="85689at2157"/>
<feature type="transmembrane region" description="Helical" evidence="1">
    <location>
        <begin position="98"/>
        <end position="121"/>
    </location>
</feature>
<dbReference type="InterPro" id="IPR053160">
    <property type="entry name" value="MFS_DHA3_Transporter"/>
</dbReference>
<sequence>MEGGKRGLEWRYTAAALLSSLGSAVLGPYLSLWLKTVGLSFSEIGLVQGVSEIVQLLTDFPTGGFADRYGRVKTYAAGSALFGTGLLMIALSSGLPMILLGSAMTGFGAALVSGTMIPWLYDSLGDGNRVKDVLSRVKALSGPVRFAGGLSAGYLASLAPNLPVLAAGLLSIASALTAYLLLPDNYGTRKKSYVEVLKEGLHELRHNRAVHFLLAASFLLSFSARAFFTFWMILLSGRELPETYMGLLFALMVLSTSGGALIAKKISPTPRTLAALTALWGLEILLLGLVEGLAPSILLLFVIEITLGARFPVMAVVRNRFIPSEARSTVNSAMSTMASGFMAAANIFVGALASSFGLETAYETAGSLH</sequence>
<protein>
    <submittedName>
        <fullName evidence="3">Transporter, major facilitator family</fullName>
    </submittedName>
</protein>
<evidence type="ECO:0000256" key="1">
    <source>
        <dbReference type="SAM" id="Phobius"/>
    </source>
</evidence>
<evidence type="ECO:0000313" key="4">
    <source>
        <dbReference type="Proteomes" id="UP000008386"/>
    </source>
</evidence>
<dbReference type="Pfam" id="PF07690">
    <property type="entry name" value="MFS_1"/>
    <property type="match status" value="1"/>
</dbReference>
<feature type="transmembrane region" description="Helical" evidence="1">
    <location>
        <begin position="162"/>
        <end position="182"/>
    </location>
</feature>
<evidence type="ECO:0000259" key="2">
    <source>
        <dbReference type="PROSITE" id="PS50850"/>
    </source>
</evidence>
<reference evidence="3 4" key="1">
    <citation type="journal article" date="2011" name="J. Bacteriol.">
        <title>Complete genome sequence of the obligate piezophilic hyperthermophilic archaeon Pyrococcus yayanosii CH1.</title>
        <authorList>
            <person name="Jun X."/>
            <person name="Lupeng L."/>
            <person name="Minjuan X."/>
            <person name="Oger P."/>
            <person name="Fengping W."/>
            <person name="Jebbar M."/>
            <person name="Xiang X."/>
        </authorList>
    </citation>
    <scope>NUCLEOTIDE SEQUENCE [LARGE SCALE GENOMIC DNA]</scope>
    <source>
        <strain evidence="4">CH1 / JCM 16557</strain>
    </source>
</reference>
<dbReference type="HOGENOM" id="CLU_046685_9_1_2"/>
<dbReference type="PROSITE" id="PS50850">
    <property type="entry name" value="MFS"/>
    <property type="match status" value="1"/>
</dbReference>
<dbReference type="EMBL" id="CP002779">
    <property type="protein sequence ID" value="AEH24495.1"/>
    <property type="molecule type" value="Genomic_DNA"/>
</dbReference>
<keyword evidence="1" id="KW-0812">Transmembrane</keyword>
<keyword evidence="1" id="KW-1133">Transmembrane helix</keyword>
<feature type="transmembrane region" description="Helical" evidence="1">
    <location>
        <begin position="74"/>
        <end position="91"/>
    </location>
</feature>
<accession>F8AJ11</accession>
<feature type="transmembrane region" description="Helical" evidence="1">
    <location>
        <begin position="12"/>
        <end position="34"/>
    </location>
</feature>
<dbReference type="eggNOG" id="arCOG00132">
    <property type="taxonomic scope" value="Archaea"/>
</dbReference>
<dbReference type="AlphaFoldDB" id="F8AJ11"/>
<name>F8AJ11_PYRYC</name>
<dbReference type="PANTHER" id="PTHR23530">
    <property type="entry name" value="TRANSPORT PROTEIN-RELATED"/>
    <property type="match status" value="1"/>
</dbReference>